<name>A0A0R3TKU0_RODNA</name>
<sequence>MFTQQLSFAERPLDQLRPSSGRSYPRSRTPDTSKASRMALKKIALVISELLDTEFAYLDSLREITEVGCPL</sequence>
<dbReference type="AlphaFoldDB" id="A0A0R3TKU0"/>
<feature type="compositionally biased region" description="Low complexity" evidence="1">
    <location>
        <begin position="17"/>
        <end position="27"/>
    </location>
</feature>
<organism evidence="4">
    <name type="scientific">Rodentolepis nana</name>
    <name type="common">Dwarf tapeworm</name>
    <name type="synonym">Hymenolepis nana</name>
    <dbReference type="NCBI Taxonomy" id="102285"/>
    <lineage>
        <taxon>Eukaryota</taxon>
        <taxon>Metazoa</taxon>
        <taxon>Spiralia</taxon>
        <taxon>Lophotrochozoa</taxon>
        <taxon>Platyhelminthes</taxon>
        <taxon>Cestoda</taxon>
        <taxon>Eucestoda</taxon>
        <taxon>Cyclophyllidea</taxon>
        <taxon>Hymenolepididae</taxon>
        <taxon>Rodentolepis</taxon>
    </lineage>
</organism>
<dbReference type="EMBL" id="UZAE01012134">
    <property type="protein sequence ID" value="VDO03672.1"/>
    <property type="molecule type" value="Genomic_DNA"/>
</dbReference>
<proteinExistence type="predicted"/>
<evidence type="ECO:0000313" key="4">
    <source>
        <dbReference type="WBParaSite" id="HNAJ_0000781601-mRNA-1"/>
    </source>
</evidence>
<dbReference type="WBParaSite" id="HNAJ_0000781601-mRNA-1">
    <property type="protein sequence ID" value="HNAJ_0000781601-mRNA-1"/>
    <property type="gene ID" value="HNAJ_0000781601"/>
</dbReference>
<keyword evidence="3" id="KW-1185">Reference proteome</keyword>
<accession>A0A0R3TKU0</accession>
<dbReference type="STRING" id="102285.A0A0R3TKU0"/>
<protein>
    <submittedName>
        <fullName evidence="4">DH domain-containing protein</fullName>
    </submittedName>
</protein>
<evidence type="ECO:0000313" key="3">
    <source>
        <dbReference type="Proteomes" id="UP000278807"/>
    </source>
</evidence>
<dbReference type="SUPFAM" id="SSF48065">
    <property type="entry name" value="DBL homology domain (DH-domain)"/>
    <property type="match status" value="1"/>
</dbReference>
<dbReference type="InterPro" id="IPR035899">
    <property type="entry name" value="DBL_dom_sf"/>
</dbReference>
<dbReference type="Proteomes" id="UP000278807">
    <property type="component" value="Unassembled WGS sequence"/>
</dbReference>
<evidence type="ECO:0000256" key="1">
    <source>
        <dbReference type="SAM" id="MobiDB-lite"/>
    </source>
</evidence>
<feature type="region of interest" description="Disordered" evidence="1">
    <location>
        <begin position="1"/>
        <end position="35"/>
    </location>
</feature>
<reference evidence="4" key="1">
    <citation type="submission" date="2017-02" db="UniProtKB">
        <authorList>
            <consortium name="WormBaseParasite"/>
        </authorList>
    </citation>
    <scope>IDENTIFICATION</scope>
</reference>
<evidence type="ECO:0000313" key="2">
    <source>
        <dbReference type="EMBL" id="VDO03672.1"/>
    </source>
</evidence>
<reference evidence="2 3" key="2">
    <citation type="submission" date="2018-11" db="EMBL/GenBank/DDBJ databases">
        <authorList>
            <consortium name="Pathogen Informatics"/>
        </authorList>
    </citation>
    <scope>NUCLEOTIDE SEQUENCE [LARGE SCALE GENOMIC DNA]</scope>
</reference>
<gene>
    <name evidence="2" type="ORF">HNAJ_LOCUS7812</name>
</gene>